<feature type="signal peptide" evidence="10">
    <location>
        <begin position="1"/>
        <end position="25"/>
    </location>
</feature>
<evidence type="ECO:0000256" key="8">
    <source>
        <dbReference type="ARBA" id="ARBA00035011"/>
    </source>
</evidence>
<dbReference type="PANTHER" id="PTHR33021">
    <property type="entry name" value="BLUE COPPER PROTEIN"/>
    <property type="match status" value="1"/>
</dbReference>
<dbReference type="GO" id="GO:0009055">
    <property type="term" value="F:electron transfer activity"/>
    <property type="evidence" value="ECO:0007669"/>
    <property type="project" value="InterPro"/>
</dbReference>
<keyword evidence="5" id="KW-1015">Disulfide bond</keyword>
<name>A0AA38S6V2_9ASTR</name>
<dbReference type="FunFam" id="2.60.40.420:FF:000010">
    <property type="entry name" value="Early nodulin-like protein 1"/>
    <property type="match status" value="1"/>
</dbReference>
<comment type="similarity">
    <text evidence="8">Belongs to the early nodulin-like (ENODL) family.</text>
</comment>
<evidence type="ECO:0000256" key="1">
    <source>
        <dbReference type="ARBA" id="ARBA00004609"/>
    </source>
</evidence>
<keyword evidence="13" id="KW-1185">Reference proteome</keyword>
<evidence type="ECO:0000256" key="6">
    <source>
        <dbReference type="ARBA" id="ARBA00023180"/>
    </source>
</evidence>
<keyword evidence="4 9" id="KW-0472">Membrane</keyword>
<keyword evidence="3 10" id="KW-0732">Signal</keyword>
<evidence type="ECO:0000313" key="13">
    <source>
        <dbReference type="Proteomes" id="UP001172457"/>
    </source>
</evidence>
<feature type="chain" id="PRO_5041305475" description="Phytocyanin domain-containing protein" evidence="10">
    <location>
        <begin position="26"/>
        <end position="185"/>
    </location>
</feature>
<comment type="subcellular location">
    <subcellularLocation>
        <location evidence="1">Cell membrane</location>
        <topology evidence="1">Lipid-anchor</topology>
        <topology evidence="1">GPI-anchor</topology>
    </subcellularLocation>
</comment>
<dbReference type="PANTHER" id="PTHR33021:SF234">
    <property type="entry name" value="EARLY NODULIN-LIKE PROTEIN 7"/>
    <property type="match status" value="1"/>
</dbReference>
<dbReference type="InterPro" id="IPR039391">
    <property type="entry name" value="Phytocyanin-like"/>
</dbReference>
<dbReference type="Gene3D" id="2.60.40.420">
    <property type="entry name" value="Cupredoxins - blue copper proteins"/>
    <property type="match status" value="1"/>
</dbReference>
<keyword evidence="9" id="KW-0812">Transmembrane</keyword>
<keyword evidence="9" id="KW-1133">Transmembrane helix</keyword>
<keyword evidence="6" id="KW-0325">Glycoprotein</keyword>
<dbReference type="SUPFAM" id="SSF49503">
    <property type="entry name" value="Cupredoxins"/>
    <property type="match status" value="1"/>
</dbReference>
<accession>A0AA38S6V2</accession>
<dbReference type="GO" id="GO:0098552">
    <property type="term" value="C:side of membrane"/>
    <property type="evidence" value="ECO:0007669"/>
    <property type="project" value="UniProtKB-KW"/>
</dbReference>
<evidence type="ECO:0000256" key="2">
    <source>
        <dbReference type="ARBA" id="ARBA00022622"/>
    </source>
</evidence>
<gene>
    <name evidence="12" type="ORF">OSB04_030407</name>
</gene>
<evidence type="ECO:0000256" key="9">
    <source>
        <dbReference type="SAM" id="Phobius"/>
    </source>
</evidence>
<dbReference type="AlphaFoldDB" id="A0AA38S6V2"/>
<evidence type="ECO:0000313" key="12">
    <source>
        <dbReference type="EMBL" id="KAJ9537674.1"/>
    </source>
</evidence>
<keyword evidence="2" id="KW-0336">GPI-anchor</keyword>
<dbReference type="PROSITE" id="PS51485">
    <property type="entry name" value="PHYTOCYANIN"/>
    <property type="match status" value="1"/>
</dbReference>
<reference evidence="12" key="1">
    <citation type="submission" date="2023-03" db="EMBL/GenBank/DDBJ databases">
        <title>Chromosome-scale reference genome and RAD-based genetic map of yellow starthistle (Centaurea solstitialis) reveal putative structural variation and QTLs associated with invader traits.</title>
        <authorList>
            <person name="Reatini B."/>
            <person name="Cang F.A."/>
            <person name="Jiang Q."/>
            <person name="Mckibben M.T.W."/>
            <person name="Barker M.S."/>
            <person name="Rieseberg L.H."/>
            <person name="Dlugosch K.M."/>
        </authorList>
    </citation>
    <scope>NUCLEOTIDE SEQUENCE</scope>
    <source>
        <strain evidence="12">CAN-66</strain>
        <tissue evidence="12">Leaf</tissue>
    </source>
</reference>
<sequence>MASISTYHLSLPLFCLLFYTAAAAAKEFQVGGAVGWRIPATNETQLYNVWASRRRFHVGDSLRFRYKNDSVAIVEKWGFYHCNSSNPITFFNDGDTVIHLYTMGTEYFISGDVERCKQGKNMKVEVLGPELIATPPDNPFDMAPSSAYSPGPTPGCSSSEFATCFSVYVSVVGVMVGVGLFSWKP</sequence>
<evidence type="ECO:0000256" key="7">
    <source>
        <dbReference type="ARBA" id="ARBA00023288"/>
    </source>
</evidence>
<feature type="transmembrane region" description="Helical" evidence="9">
    <location>
        <begin position="165"/>
        <end position="183"/>
    </location>
</feature>
<dbReference type="Proteomes" id="UP001172457">
    <property type="component" value="Chromosome 8"/>
</dbReference>
<evidence type="ECO:0000259" key="11">
    <source>
        <dbReference type="PROSITE" id="PS51485"/>
    </source>
</evidence>
<evidence type="ECO:0000256" key="5">
    <source>
        <dbReference type="ARBA" id="ARBA00023157"/>
    </source>
</evidence>
<evidence type="ECO:0000256" key="10">
    <source>
        <dbReference type="SAM" id="SignalP"/>
    </source>
</evidence>
<dbReference type="InterPro" id="IPR003245">
    <property type="entry name" value="Phytocyanin_dom"/>
</dbReference>
<protein>
    <recommendedName>
        <fullName evidence="11">Phytocyanin domain-containing protein</fullName>
    </recommendedName>
</protein>
<dbReference type="InterPro" id="IPR008972">
    <property type="entry name" value="Cupredoxin"/>
</dbReference>
<dbReference type="EMBL" id="JARYMX010000008">
    <property type="protein sequence ID" value="KAJ9537674.1"/>
    <property type="molecule type" value="Genomic_DNA"/>
</dbReference>
<proteinExistence type="inferred from homology"/>
<organism evidence="12 13">
    <name type="scientific">Centaurea solstitialis</name>
    <name type="common">yellow star-thistle</name>
    <dbReference type="NCBI Taxonomy" id="347529"/>
    <lineage>
        <taxon>Eukaryota</taxon>
        <taxon>Viridiplantae</taxon>
        <taxon>Streptophyta</taxon>
        <taxon>Embryophyta</taxon>
        <taxon>Tracheophyta</taxon>
        <taxon>Spermatophyta</taxon>
        <taxon>Magnoliopsida</taxon>
        <taxon>eudicotyledons</taxon>
        <taxon>Gunneridae</taxon>
        <taxon>Pentapetalae</taxon>
        <taxon>asterids</taxon>
        <taxon>campanulids</taxon>
        <taxon>Asterales</taxon>
        <taxon>Asteraceae</taxon>
        <taxon>Carduoideae</taxon>
        <taxon>Cardueae</taxon>
        <taxon>Centaureinae</taxon>
        <taxon>Centaurea</taxon>
    </lineage>
</organism>
<evidence type="ECO:0000256" key="3">
    <source>
        <dbReference type="ARBA" id="ARBA00022729"/>
    </source>
</evidence>
<evidence type="ECO:0000256" key="4">
    <source>
        <dbReference type="ARBA" id="ARBA00023136"/>
    </source>
</evidence>
<keyword evidence="7" id="KW-0449">Lipoprotein</keyword>
<dbReference type="GO" id="GO:0005886">
    <property type="term" value="C:plasma membrane"/>
    <property type="evidence" value="ECO:0007669"/>
    <property type="project" value="UniProtKB-SubCell"/>
</dbReference>
<feature type="domain" description="Phytocyanin" evidence="11">
    <location>
        <begin position="26"/>
        <end position="128"/>
    </location>
</feature>
<comment type="caution">
    <text evidence="12">The sequence shown here is derived from an EMBL/GenBank/DDBJ whole genome shotgun (WGS) entry which is preliminary data.</text>
</comment>
<dbReference type="Pfam" id="PF02298">
    <property type="entry name" value="Cu_bind_like"/>
    <property type="match status" value="1"/>
</dbReference>